<accession>A0A7M4EVQ0</accession>
<proteinExistence type="inferred from homology"/>
<evidence type="ECO:0000256" key="7">
    <source>
        <dbReference type="SAM" id="SignalP"/>
    </source>
</evidence>
<dbReference type="GO" id="GO:0046872">
    <property type="term" value="F:metal ion binding"/>
    <property type="evidence" value="ECO:0007669"/>
    <property type="project" value="UniProtKB-KW"/>
</dbReference>
<sequence length="316" mass="34513">MPALKLIALAGLISIVAAQQWGPVCEGNPTNEIRGCDKYGCGNFGAPRKGSKETHHGVDVICSDGSQVLAPFDGFITKVNIYIHGRQYEGVEIRGERFCVKLLPVRIAVHIKAGRVRKGAVIGRMLNMQQEFPGIISHLHVENCDHTDPTPNLRPGKIVPPLPLPQLKWAAVCQNNPSNAIRRCDIYGCGYYGAPRKNGKGRHVGVDVKCHDGATVFAPFSGQLSGPIRPFHNGNAIDDGIKIEGGGFCVKLLCIKPDTYRGYVRKGQRIGKMLPMQQVFPGIISHIHVENCDRSDPTFHLTNGQQDQQDQQGQGT</sequence>
<dbReference type="Gene3D" id="2.70.70.10">
    <property type="entry name" value="Glucose Permease (Domain IIA)"/>
    <property type="match status" value="2"/>
</dbReference>
<dbReference type="InterPro" id="IPR008663">
    <property type="entry name" value="LECT2"/>
</dbReference>
<name>A0A7M4EVQ0_CROPO</name>
<keyword evidence="2 7" id="KW-0732">Signal</keyword>
<feature type="compositionally biased region" description="Low complexity" evidence="6">
    <location>
        <begin position="304"/>
        <end position="316"/>
    </location>
</feature>
<dbReference type="Ensembl" id="ENSCPRT00005018182.1">
    <property type="protein sequence ID" value="ENSCPRP00005015500.1"/>
    <property type="gene ID" value="ENSCPRG00005010859.1"/>
</dbReference>
<dbReference type="AlphaFoldDB" id="A0A7M4EVQ0"/>
<organism evidence="8 9">
    <name type="scientific">Crocodylus porosus</name>
    <name type="common">Saltwater crocodile</name>
    <name type="synonym">Estuarine crocodile</name>
    <dbReference type="NCBI Taxonomy" id="8502"/>
    <lineage>
        <taxon>Eukaryota</taxon>
        <taxon>Metazoa</taxon>
        <taxon>Chordata</taxon>
        <taxon>Craniata</taxon>
        <taxon>Vertebrata</taxon>
        <taxon>Euteleostomi</taxon>
        <taxon>Archelosauria</taxon>
        <taxon>Archosauria</taxon>
        <taxon>Crocodylia</taxon>
        <taxon>Longirostres</taxon>
        <taxon>Crocodylidae</taxon>
        <taxon>Crocodylus</taxon>
    </lineage>
</organism>
<feature type="region of interest" description="Disordered" evidence="6">
    <location>
        <begin position="295"/>
        <end position="316"/>
    </location>
</feature>
<dbReference type="InterPro" id="IPR011055">
    <property type="entry name" value="Dup_hybrid_motif"/>
</dbReference>
<gene>
    <name evidence="8" type="primary">LOC109310110</name>
</gene>
<feature type="signal peptide" evidence="7">
    <location>
        <begin position="1"/>
        <end position="18"/>
    </location>
</feature>
<evidence type="ECO:0000256" key="2">
    <source>
        <dbReference type="ARBA" id="ARBA00022729"/>
    </source>
</evidence>
<evidence type="ECO:0000256" key="1">
    <source>
        <dbReference type="ARBA" id="ARBA00022723"/>
    </source>
</evidence>
<protein>
    <submittedName>
        <fullName evidence="8">Myeloid protein 1-like</fullName>
    </submittedName>
</protein>
<comment type="similarity">
    <text evidence="5">Belongs to the LECT2/MIM-1 family.</text>
</comment>
<reference evidence="8" key="1">
    <citation type="submission" date="2025-08" db="UniProtKB">
        <authorList>
            <consortium name="Ensembl"/>
        </authorList>
    </citation>
    <scope>IDENTIFICATION</scope>
</reference>
<evidence type="ECO:0000256" key="5">
    <source>
        <dbReference type="ARBA" id="ARBA00024361"/>
    </source>
</evidence>
<evidence type="ECO:0000256" key="6">
    <source>
        <dbReference type="SAM" id="MobiDB-lite"/>
    </source>
</evidence>
<evidence type="ECO:0000256" key="3">
    <source>
        <dbReference type="ARBA" id="ARBA00022833"/>
    </source>
</evidence>
<dbReference type="PANTHER" id="PTHR11329">
    <property type="entry name" value="LEUKOCYTE CELL-DERIVED CHEMOTAXIN 2"/>
    <property type="match status" value="1"/>
</dbReference>
<keyword evidence="4" id="KW-1015">Disulfide bond</keyword>
<dbReference type="PANTHER" id="PTHR11329:SF0">
    <property type="entry name" value="LEUKOCYTE CELL-DERIVED CHEMOTAXIN-2"/>
    <property type="match status" value="1"/>
</dbReference>
<dbReference type="Proteomes" id="UP000594220">
    <property type="component" value="Unplaced"/>
</dbReference>
<evidence type="ECO:0000313" key="8">
    <source>
        <dbReference type="Ensembl" id="ENSCPRP00005015500.1"/>
    </source>
</evidence>
<keyword evidence="3" id="KW-0862">Zinc</keyword>
<dbReference type="GeneTree" id="ENSGT00390000015484"/>
<keyword evidence="1" id="KW-0479">Metal-binding</keyword>
<evidence type="ECO:0000313" key="9">
    <source>
        <dbReference type="Proteomes" id="UP000594220"/>
    </source>
</evidence>
<feature type="chain" id="PRO_5029499813" evidence="7">
    <location>
        <begin position="19"/>
        <end position="316"/>
    </location>
</feature>
<evidence type="ECO:0000256" key="4">
    <source>
        <dbReference type="ARBA" id="ARBA00023157"/>
    </source>
</evidence>
<keyword evidence="9" id="KW-1185">Reference proteome</keyword>
<reference evidence="8" key="2">
    <citation type="submission" date="2025-09" db="UniProtKB">
        <authorList>
            <consortium name="Ensembl"/>
        </authorList>
    </citation>
    <scope>IDENTIFICATION</scope>
</reference>